<dbReference type="SUPFAM" id="SSF141318">
    <property type="entry name" value="TM0957-like"/>
    <property type="match status" value="1"/>
</dbReference>
<dbReference type="Gene3D" id="1.10.10.1260">
    <property type="entry name" value="Envelope glycoprotein gp160, DUF2291, helical domain"/>
    <property type="match status" value="1"/>
</dbReference>
<dbReference type="AlphaFoldDB" id="A0A5C5ZG29"/>
<dbReference type="InterPro" id="IPR036215">
    <property type="entry name" value="TM0957-like_sf"/>
</dbReference>
<dbReference type="Gene3D" id="2.40.50.420">
    <property type="entry name" value="Envelope glycoprotein gp160, DUF2291, alpha/beta domain"/>
    <property type="match status" value="1"/>
</dbReference>
<dbReference type="InterPro" id="IPR014582">
    <property type="entry name" value="UCP033535_lipo"/>
</dbReference>
<organism evidence="1 2">
    <name type="scientific">Posidoniimonas polymericola</name>
    <dbReference type="NCBI Taxonomy" id="2528002"/>
    <lineage>
        <taxon>Bacteria</taxon>
        <taxon>Pseudomonadati</taxon>
        <taxon>Planctomycetota</taxon>
        <taxon>Planctomycetia</taxon>
        <taxon>Pirellulales</taxon>
        <taxon>Lacipirellulaceae</taxon>
        <taxon>Posidoniimonas</taxon>
    </lineage>
</organism>
<proteinExistence type="predicted"/>
<sequence>MNRAAAYRWTFIAAAAALGCWFVPLVHVRPLGANEPDPADQPATAAELAEQFWSGPLAGSHDRAHPADEVLSALADNLDAAKDEYGRTVGVSRAFLLYLRGEGTVTAVERKGVLIDIDGDSEADLLLETGPIFGAAVRDATGLLTSAEVSDSQQLNDVANELNLLVESNVAPGLRTMAPDQSLRFVACVEIKSRGAPKPPIAAVPIHAEAL</sequence>
<accession>A0A5C5ZG29</accession>
<protein>
    <recommendedName>
        <fullName evidence="3">Periplasmic lipoprotein</fullName>
    </recommendedName>
</protein>
<dbReference type="PROSITE" id="PS51257">
    <property type="entry name" value="PROKAR_LIPOPROTEIN"/>
    <property type="match status" value="1"/>
</dbReference>
<gene>
    <name evidence="1" type="ORF">Pla123a_08150</name>
</gene>
<evidence type="ECO:0000313" key="1">
    <source>
        <dbReference type="EMBL" id="TWT86007.1"/>
    </source>
</evidence>
<evidence type="ECO:0000313" key="2">
    <source>
        <dbReference type="Proteomes" id="UP000318478"/>
    </source>
</evidence>
<dbReference type="Proteomes" id="UP000318478">
    <property type="component" value="Unassembled WGS sequence"/>
</dbReference>
<dbReference type="OrthoDB" id="285290at2"/>
<dbReference type="RefSeq" id="WP_146584220.1">
    <property type="nucleotide sequence ID" value="NZ_SJPO01000001.1"/>
</dbReference>
<evidence type="ECO:0008006" key="3">
    <source>
        <dbReference type="Google" id="ProtNLM"/>
    </source>
</evidence>
<dbReference type="EMBL" id="SJPO01000001">
    <property type="protein sequence ID" value="TWT86007.1"/>
    <property type="molecule type" value="Genomic_DNA"/>
</dbReference>
<reference evidence="1 2" key="1">
    <citation type="submission" date="2019-02" db="EMBL/GenBank/DDBJ databases">
        <title>Deep-cultivation of Planctomycetes and their phenomic and genomic characterization uncovers novel biology.</title>
        <authorList>
            <person name="Wiegand S."/>
            <person name="Jogler M."/>
            <person name="Boedeker C."/>
            <person name="Pinto D."/>
            <person name="Vollmers J."/>
            <person name="Rivas-Marin E."/>
            <person name="Kohn T."/>
            <person name="Peeters S.H."/>
            <person name="Heuer A."/>
            <person name="Rast P."/>
            <person name="Oberbeckmann S."/>
            <person name="Bunk B."/>
            <person name="Jeske O."/>
            <person name="Meyerdierks A."/>
            <person name="Storesund J.E."/>
            <person name="Kallscheuer N."/>
            <person name="Luecker S."/>
            <person name="Lage O.M."/>
            <person name="Pohl T."/>
            <person name="Merkel B.J."/>
            <person name="Hornburger P."/>
            <person name="Mueller R.-W."/>
            <person name="Bruemmer F."/>
            <person name="Labrenz M."/>
            <person name="Spormann A.M."/>
            <person name="Op Den Camp H."/>
            <person name="Overmann J."/>
            <person name="Amann R."/>
            <person name="Jetten M.S.M."/>
            <person name="Mascher T."/>
            <person name="Medema M.H."/>
            <person name="Devos D.P."/>
            <person name="Kaster A.-K."/>
            <person name="Ovreas L."/>
            <person name="Rohde M."/>
            <person name="Galperin M.Y."/>
            <person name="Jogler C."/>
        </authorList>
    </citation>
    <scope>NUCLEOTIDE SEQUENCE [LARGE SCALE GENOMIC DNA]</scope>
    <source>
        <strain evidence="1 2">Pla123a</strain>
    </source>
</reference>
<comment type="caution">
    <text evidence="1">The sequence shown here is derived from an EMBL/GenBank/DDBJ whole genome shotgun (WGS) entry which is preliminary data.</text>
</comment>
<dbReference type="Pfam" id="PF10054">
    <property type="entry name" value="DUF2291"/>
    <property type="match status" value="1"/>
</dbReference>
<keyword evidence="2" id="KW-1185">Reference proteome</keyword>
<name>A0A5C5ZG29_9BACT</name>